<keyword evidence="11 12" id="KW-0407">Ion channel</keyword>
<dbReference type="Gene3D" id="2.60.470.10">
    <property type="entry name" value="Acid-sensing ion channels like domains"/>
    <property type="match status" value="1"/>
</dbReference>
<dbReference type="PANTHER" id="PTHR11690">
    <property type="entry name" value="AMILORIDE-SENSITIVE SODIUM CHANNEL-RELATED"/>
    <property type="match status" value="1"/>
</dbReference>
<evidence type="ECO:0000256" key="12">
    <source>
        <dbReference type="RuleBase" id="RU000679"/>
    </source>
</evidence>
<keyword evidence="7" id="KW-0915">Sodium</keyword>
<dbReference type="Pfam" id="PF00858">
    <property type="entry name" value="ASC"/>
    <property type="match status" value="1"/>
</dbReference>
<sequence length="538" mass="61552">MDTPEVFGLKKAEKLITMEHNIMGGTVRPRRTNGWATYNRQKFKISGTLDSPHHRFGRKVMPEKQHESVTQIYGTGMKKKGNITRRDTINLTTALTEYCNQCSLHGLKYVGDLRLHPLERMFWAISFMLAVATAAYFITLLYHKWNDNPVIVSVGATSTQLTSIPFPALTICNMNRARKSIAKKIIDSKNPDDGLNQILLNDLCDDNYEIYSSKSINDDIQKRIGKWDTIQTFMINVSQPCNEMLKSCSYAGSNHKCDDIFNPALTDEGICCSFNKLRRDYIFRNPHDLSDLNVTYPKPVTDWTPEAGYPPDYTTEKLPWKPRGAGTHLGLTLVLDANLDDYYCSSTASTGFKMRLHNPVETPKIAEFGFIISPGQEYRLAIKPTIGNASSSIRRIPPKKRQCTFSNEKYLKYYRTYTQRNCAMECEANYTLAMCKCVPYYLPKDADTIICAKKHENCTKNARNAIEMHLVDESANTTDFERDRQDLPPKRCQCLPGCTELRYRATISSGMMFGNFSLNKEYAEITKREFLQRNDTYF</sequence>
<evidence type="ECO:0000256" key="9">
    <source>
        <dbReference type="ARBA" id="ARBA00023136"/>
    </source>
</evidence>
<dbReference type="OrthoDB" id="6021021at2759"/>
<keyword evidence="9 13" id="KW-0472">Membrane</keyword>
<gene>
    <name evidence="14" type="ORF">Cfor_04967</name>
</gene>
<evidence type="ECO:0000256" key="5">
    <source>
        <dbReference type="ARBA" id="ARBA00022692"/>
    </source>
</evidence>
<evidence type="ECO:0000256" key="8">
    <source>
        <dbReference type="ARBA" id="ARBA00023065"/>
    </source>
</evidence>
<dbReference type="PRINTS" id="PR01078">
    <property type="entry name" value="AMINACHANNEL"/>
</dbReference>
<comment type="caution">
    <text evidence="14">The sequence shown here is derived from an EMBL/GenBank/DDBJ whole genome shotgun (WGS) entry which is preliminary data.</text>
</comment>
<dbReference type="FunCoup" id="A0A6L2PM87">
    <property type="interactions" value="33"/>
</dbReference>
<accession>A0A6L2PM87</accession>
<dbReference type="PANTHER" id="PTHR11690:SF243">
    <property type="entry name" value="PICKPOCKET 12-RELATED"/>
    <property type="match status" value="1"/>
</dbReference>
<organism evidence="14 15">
    <name type="scientific">Coptotermes formosanus</name>
    <name type="common">Formosan subterranean termite</name>
    <dbReference type="NCBI Taxonomy" id="36987"/>
    <lineage>
        <taxon>Eukaryota</taxon>
        <taxon>Metazoa</taxon>
        <taxon>Ecdysozoa</taxon>
        <taxon>Arthropoda</taxon>
        <taxon>Hexapoda</taxon>
        <taxon>Insecta</taxon>
        <taxon>Pterygota</taxon>
        <taxon>Neoptera</taxon>
        <taxon>Polyneoptera</taxon>
        <taxon>Dictyoptera</taxon>
        <taxon>Blattodea</taxon>
        <taxon>Blattoidea</taxon>
        <taxon>Termitoidae</taxon>
        <taxon>Rhinotermitidae</taxon>
        <taxon>Coptotermes</taxon>
    </lineage>
</organism>
<protein>
    <submittedName>
        <fullName evidence="14">Uncharacterized protein</fullName>
    </submittedName>
</protein>
<evidence type="ECO:0000256" key="13">
    <source>
        <dbReference type="SAM" id="Phobius"/>
    </source>
</evidence>
<evidence type="ECO:0000256" key="1">
    <source>
        <dbReference type="ARBA" id="ARBA00004141"/>
    </source>
</evidence>
<evidence type="ECO:0000256" key="11">
    <source>
        <dbReference type="ARBA" id="ARBA00023303"/>
    </source>
</evidence>
<reference evidence="15" key="1">
    <citation type="submission" date="2020-01" db="EMBL/GenBank/DDBJ databases">
        <title>Draft genome sequence of the Termite Coptotermes fromosanus.</title>
        <authorList>
            <person name="Itakura S."/>
            <person name="Yosikawa Y."/>
            <person name="Umezawa K."/>
        </authorList>
    </citation>
    <scope>NUCLEOTIDE SEQUENCE [LARGE SCALE GENOMIC DNA]</scope>
</reference>
<evidence type="ECO:0000256" key="3">
    <source>
        <dbReference type="ARBA" id="ARBA00022448"/>
    </source>
</evidence>
<comment type="subcellular location">
    <subcellularLocation>
        <location evidence="1">Membrane</location>
        <topology evidence="1">Multi-pass membrane protein</topology>
    </subcellularLocation>
</comment>
<evidence type="ECO:0000256" key="4">
    <source>
        <dbReference type="ARBA" id="ARBA00022461"/>
    </source>
</evidence>
<dbReference type="EMBL" id="BLKM01000432">
    <property type="protein sequence ID" value="GFG33496.1"/>
    <property type="molecule type" value="Genomic_DNA"/>
</dbReference>
<dbReference type="GO" id="GO:0005886">
    <property type="term" value="C:plasma membrane"/>
    <property type="evidence" value="ECO:0007669"/>
    <property type="project" value="TreeGrafter"/>
</dbReference>
<comment type="similarity">
    <text evidence="2 12">Belongs to the amiloride-sensitive sodium channel (TC 1.A.6) family.</text>
</comment>
<feature type="transmembrane region" description="Helical" evidence="13">
    <location>
        <begin position="122"/>
        <end position="142"/>
    </location>
</feature>
<keyword evidence="5 12" id="KW-0812">Transmembrane</keyword>
<keyword evidence="15" id="KW-1185">Reference proteome</keyword>
<keyword evidence="8 12" id="KW-0406">Ion transport</keyword>
<evidence type="ECO:0000256" key="2">
    <source>
        <dbReference type="ARBA" id="ARBA00007193"/>
    </source>
</evidence>
<evidence type="ECO:0000313" key="14">
    <source>
        <dbReference type="EMBL" id="GFG33496.1"/>
    </source>
</evidence>
<name>A0A6L2PM87_COPFO</name>
<evidence type="ECO:0000256" key="10">
    <source>
        <dbReference type="ARBA" id="ARBA00023201"/>
    </source>
</evidence>
<dbReference type="InParanoid" id="A0A6L2PM87"/>
<keyword evidence="3 12" id="KW-0813">Transport</keyword>
<proteinExistence type="inferred from homology"/>
<dbReference type="AlphaFoldDB" id="A0A6L2PM87"/>
<feature type="non-terminal residue" evidence="14">
    <location>
        <position position="538"/>
    </location>
</feature>
<evidence type="ECO:0000256" key="6">
    <source>
        <dbReference type="ARBA" id="ARBA00022989"/>
    </source>
</evidence>
<evidence type="ECO:0000256" key="7">
    <source>
        <dbReference type="ARBA" id="ARBA00023053"/>
    </source>
</evidence>
<keyword evidence="6 13" id="KW-1133">Transmembrane helix</keyword>
<keyword evidence="10 12" id="KW-0739">Sodium transport</keyword>
<evidence type="ECO:0000313" key="15">
    <source>
        <dbReference type="Proteomes" id="UP000502823"/>
    </source>
</evidence>
<keyword evidence="4 12" id="KW-0894">Sodium channel</keyword>
<dbReference type="Proteomes" id="UP000502823">
    <property type="component" value="Unassembled WGS sequence"/>
</dbReference>
<dbReference type="InterPro" id="IPR001873">
    <property type="entry name" value="ENaC"/>
</dbReference>
<dbReference type="GO" id="GO:0015280">
    <property type="term" value="F:ligand-gated sodium channel activity"/>
    <property type="evidence" value="ECO:0007669"/>
    <property type="project" value="TreeGrafter"/>
</dbReference>